<reference evidence="3 4" key="1">
    <citation type="submission" date="2016-10" db="EMBL/GenBank/DDBJ databases">
        <authorList>
            <person name="de Groot N.N."/>
        </authorList>
    </citation>
    <scope>NUCLEOTIDE SEQUENCE [LARGE SCALE GENOMIC DNA]</scope>
    <source>
        <strain evidence="3 4">DSM 40306</strain>
    </source>
</reference>
<gene>
    <name evidence="3" type="ORF">SAMN04490357_4696</name>
</gene>
<proteinExistence type="predicted"/>
<organism evidence="3 4">
    <name type="scientific">Streptomyces misionensis</name>
    <dbReference type="NCBI Taxonomy" id="67331"/>
    <lineage>
        <taxon>Bacteria</taxon>
        <taxon>Bacillati</taxon>
        <taxon>Actinomycetota</taxon>
        <taxon>Actinomycetes</taxon>
        <taxon>Kitasatosporales</taxon>
        <taxon>Streptomycetaceae</taxon>
        <taxon>Streptomyces</taxon>
    </lineage>
</organism>
<evidence type="ECO:0008006" key="5">
    <source>
        <dbReference type="Google" id="ProtNLM"/>
    </source>
</evidence>
<sequence length="315" mass="33134">MKLSRAMTGIAVLAASVALAGCGAGQKGSSGTETGSKQVTMDEQQATKRAEDILHQAVDGMSPRPTLKRTGLNPVGACLADDHSAGERRQVTLSYQLTGVPGTEAKKLVRQARDAWVSRGYKFQSADADWSDPFPTVNMRTVPDDFWMTALTGVVDKAKGEGLAAITITSPCFAAGGSSTDDPASFRQTADDERAQRLARDHSSRLYDALQVRHAATREGEGLATYQDGEDRYAHHAWSTEPLTEEAMAHALARARTYLESQGWRLGQTPAAAGAPALLAGNPVDGSAVRVAPSADGTLRVAVTTPTAGPGAESV</sequence>
<evidence type="ECO:0000256" key="1">
    <source>
        <dbReference type="SAM" id="MobiDB-lite"/>
    </source>
</evidence>
<dbReference type="STRING" id="67331.SAMN04490357_4696"/>
<accession>A0A1H5ABC8</accession>
<dbReference type="PROSITE" id="PS51257">
    <property type="entry name" value="PROKAR_LIPOPROTEIN"/>
    <property type="match status" value="1"/>
</dbReference>
<evidence type="ECO:0000313" key="4">
    <source>
        <dbReference type="Proteomes" id="UP000182375"/>
    </source>
</evidence>
<name>A0A1H5ABC8_9ACTN</name>
<dbReference type="EMBL" id="FNTD01000004">
    <property type="protein sequence ID" value="SED39617.1"/>
    <property type="molecule type" value="Genomic_DNA"/>
</dbReference>
<feature type="signal peptide" evidence="2">
    <location>
        <begin position="1"/>
        <end position="20"/>
    </location>
</feature>
<dbReference type="GeneID" id="95513793"/>
<dbReference type="AlphaFoldDB" id="A0A1H5ABC8"/>
<feature type="compositionally biased region" description="Polar residues" evidence="1">
    <location>
        <begin position="29"/>
        <end position="44"/>
    </location>
</feature>
<keyword evidence="2" id="KW-0732">Signal</keyword>
<protein>
    <recommendedName>
        <fullName evidence="5">Lipoprotein</fullName>
    </recommendedName>
</protein>
<evidence type="ECO:0000313" key="3">
    <source>
        <dbReference type="EMBL" id="SED39617.1"/>
    </source>
</evidence>
<evidence type="ECO:0000256" key="2">
    <source>
        <dbReference type="SAM" id="SignalP"/>
    </source>
</evidence>
<dbReference type="RefSeq" id="WP_074993017.1">
    <property type="nucleotide sequence ID" value="NZ_FNTD01000004.1"/>
</dbReference>
<dbReference type="Proteomes" id="UP000182375">
    <property type="component" value="Unassembled WGS sequence"/>
</dbReference>
<feature type="chain" id="PRO_5010245604" description="Lipoprotein" evidence="2">
    <location>
        <begin position="21"/>
        <end position="315"/>
    </location>
</feature>
<feature type="region of interest" description="Disordered" evidence="1">
    <location>
        <begin position="24"/>
        <end position="47"/>
    </location>
</feature>